<accession>A0A0P7AVD9</accession>
<evidence type="ECO:0000256" key="1">
    <source>
        <dbReference type="SAM" id="MobiDB-lite"/>
    </source>
</evidence>
<evidence type="ECO:0000313" key="3">
    <source>
        <dbReference type="Proteomes" id="UP000050424"/>
    </source>
</evidence>
<keyword evidence="3" id="KW-1185">Reference proteome</keyword>
<proteinExistence type="predicted"/>
<organism evidence="2 3">
    <name type="scientific">Neonectria ditissima</name>
    <dbReference type="NCBI Taxonomy" id="78410"/>
    <lineage>
        <taxon>Eukaryota</taxon>
        <taxon>Fungi</taxon>
        <taxon>Dikarya</taxon>
        <taxon>Ascomycota</taxon>
        <taxon>Pezizomycotina</taxon>
        <taxon>Sordariomycetes</taxon>
        <taxon>Hypocreomycetidae</taxon>
        <taxon>Hypocreales</taxon>
        <taxon>Nectriaceae</taxon>
        <taxon>Neonectria</taxon>
    </lineage>
</organism>
<dbReference type="PANTHER" id="PTHR35587">
    <property type="entry name" value="EXPRESSED PROTEIN"/>
    <property type="match status" value="1"/>
</dbReference>
<dbReference type="Proteomes" id="UP000050424">
    <property type="component" value="Unassembled WGS sequence"/>
</dbReference>
<gene>
    <name evidence="2" type="ORF">AK830_g4609</name>
</gene>
<dbReference type="EMBL" id="LKCW01000057">
    <property type="protein sequence ID" value="KPM41902.1"/>
    <property type="molecule type" value="Genomic_DNA"/>
</dbReference>
<feature type="compositionally biased region" description="Basic and acidic residues" evidence="1">
    <location>
        <begin position="1"/>
        <end position="14"/>
    </location>
</feature>
<dbReference type="PANTHER" id="PTHR35587:SF4">
    <property type="match status" value="1"/>
</dbReference>
<sequence>MAVSRADETQDQEQRNSPGSDDETAQKSGAEPSLEVSKPRRKSKKATKVAEPTSADEDDAAAKKARKKKRRTDLAKKSARGMDSKRQMDPPDFLFNDAQKQPAPQPPSKAGKGGGKSDALSLRLDLNLEIEIQLKAKIHGDLTLTLL</sequence>
<dbReference type="OrthoDB" id="2873061at2759"/>
<feature type="region of interest" description="Disordered" evidence="1">
    <location>
        <begin position="1"/>
        <end position="118"/>
    </location>
</feature>
<protein>
    <submittedName>
        <fullName evidence="2">Uncharacterized protein</fullName>
    </submittedName>
</protein>
<dbReference type="AlphaFoldDB" id="A0A0P7AVD9"/>
<evidence type="ECO:0000313" key="2">
    <source>
        <dbReference type="EMBL" id="KPM41902.1"/>
    </source>
</evidence>
<comment type="caution">
    <text evidence="2">The sequence shown here is derived from an EMBL/GenBank/DDBJ whole genome shotgun (WGS) entry which is preliminary data.</text>
</comment>
<name>A0A0P7AVD9_9HYPO</name>
<feature type="compositionally biased region" description="Basic and acidic residues" evidence="1">
    <location>
        <begin position="72"/>
        <end position="89"/>
    </location>
</feature>
<reference evidence="2 3" key="1">
    <citation type="submission" date="2015-09" db="EMBL/GenBank/DDBJ databases">
        <title>Draft genome of a European isolate of the apple canker pathogen Neonectria ditissima.</title>
        <authorList>
            <person name="Gomez-Cortecero A."/>
            <person name="Harrison R.J."/>
            <person name="Armitage A.D."/>
        </authorList>
    </citation>
    <scope>NUCLEOTIDE SEQUENCE [LARGE SCALE GENOMIC DNA]</scope>
    <source>
        <strain evidence="2 3">R09/05</strain>
    </source>
</reference>
<dbReference type="STRING" id="78410.A0A0P7AVD9"/>